<evidence type="ECO:0000313" key="13">
    <source>
        <dbReference type="EMBL" id="RKF71774.1"/>
    </source>
</evidence>
<evidence type="ECO:0000256" key="5">
    <source>
        <dbReference type="ARBA" id="ARBA00022679"/>
    </source>
</evidence>
<proteinExistence type="inferred from homology"/>
<feature type="active site" description="Pros-phosphohistidine intermediate" evidence="9">
    <location>
        <position position="159"/>
    </location>
</feature>
<evidence type="ECO:0000256" key="8">
    <source>
        <dbReference type="ARBA" id="ARBA00022840"/>
    </source>
</evidence>
<evidence type="ECO:0000256" key="1">
    <source>
        <dbReference type="ARBA" id="ARBA00001946"/>
    </source>
</evidence>
<dbReference type="PRINTS" id="PR01243">
    <property type="entry name" value="NUCDPKINASE"/>
</dbReference>
<keyword evidence="6 11" id="KW-0547">Nucleotide-binding</keyword>
<organism evidence="13 14">
    <name type="scientific">Golovinomyces cichoracearum</name>
    <dbReference type="NCBI Taxonomy" id="62708"/>
    <lineage>
        <taxon>Eukaryota</taxon>
        <taxon>Fungi</taxon>
        <taxon>Dikarya</taxon>
        <taxon>Ascomycota</taxon>
        <taxon>Pezizomycotina</taxon>
        <taxon>Leotiomycetes</taxon>
        <taxon>Erysiphales</taxon>
        <taxon>Erysiphaceae</taxon>
        <taxon>Golovinomyces</taxon>
    </lineage>
</organism>
<feature type="binding site" evidence="9">
    <location>
        <position position="135"/>
    </location>
    <ligand>
        <name>ATP</name>
        <dbReference type="ChEBI" id="CHEBI:30616"/>
    </ligand>
</feature>
<feature type="binding site" evidence="9">
    <location>
        <position position="129"/>
    </location>
    <ligand>
        <name>ATP</name>
        <dbReference type="ChEBI" id="CHEBI:30616"/>
    </ligand>
</feature>
<dbReference type="CDD" id="cd04413">
    <property type="entry name" value="NDPk_I"/>
    <property type="match status" value="1"/>
</dbReference>
<dbReference type="GO" id="GO:0006241">
    <property type="term" value="P:CTP biosynthetic process"/>
    <property type="evidence" value="ECO:0007669"/>
    <property type="project" value="InterPro"/>
</dbReference>
<comment type="catalytic activity">
    <reaction evidence="11">
        <text>a 2'-deoxyribonucleoside 5'-diphosphate + ATP = a 2'-deoxyribonucleoside 5'-triphosphate + ADP</text>
        <dbReference type="Rhea" id="RHEA:44640"/>
        <dbReference type="ChEBI" id="CHEBI:30616"/>
        <dbReference type="ChEBI" id="CHEBI:61560"/>
        <dbReference type="ChEBI" id="CHEBI:73316"/>
        <dbReference type="ChEBI" id="CHEBI:456216"/>
        <dbReference type="EC" id="2.7.4.6"/>
    </reaction>
</comment>
<feature type="binding site" evidence="9">
    <location>
        <position position="146"/>
    </location>
    <ligand>
        <name>ATP</name>
        <dbReference type="ChEBI" id="CHEBI:30616"/>
    </ligand>
</feature>
<feature type="domain" description="Nucleoside diphosphate kinase-like" evidence="12">
    <location>
        <begin position="45"/>
        <end position="182"/>
    </location>
</feature>
<dbReference type="NCBIfam" id="NF001908">
    <property type="entry name" value="PRK00668.1"/>
    <property type="match status" value="1"/>
</dbReference>
<evidence type="ECO:0000313" key="14">
    <source>
        <dbReference type="Proteomes" id="UP000285326"/>
    </source>
</evidence>
<evidence type="ECO:0000256" key="7">
    <source>
        <dbReference type="ARBA" id="ARBA00022777"/>
    </source>
</evidence>
<protein>
    <recommendedName>
        <fullName evidence="4 11">Nucleoside diphosphate kinase</fullName>
        <ecNumber evidence="3 11">2.7.4.6</ecNumber>
    </recommendedName>
</protein>
<dbReference type="InterPro" id="IPR001564">
    <property type="entry name" value="Nucleoside_diP_kinase"/>
</dbReference>
<evidence type="ECO:0000259" key="12">
    <source>
        <dbReference type="SMART" id="SM00562"/>
    </source>
</evidence>
<comment type="similarity">
    <text evidence="2 9 10">Belongs to the NDK family.</text>
</comment>
<dbReference type="Proteomes" id="UP000285326">
    <property type="component" value="Unassembled WGS sequence"/>
</dbReference>
<dbReference type="PROSITE" id="PS51374">
    <property type="entry name" value="NDPK_LIKE"/>
    <property type="match status" value="1"/>
</dbReference>
<dbReference type="Pfam" id="PF00334">
    <property type="entry name" value="NDK"/>
    <property type="match status" value="1"/>
</dbReference>
<dbReference type="GO" id="GO:0006228">
    <property type="term" value="P:UTP biosynthetic process"/>
    <property type="evidence" value="ECO:0007669"/>
    <property type="project" value="InterPro"/>
</dbReference>
<evidence type="ECO:0000256" key="3">
    <source>
        <dbReference type="ARBA" id="ARBA00012966"/>
    </source>
</evidence>
<dbReference type="SUPFAM" id="SSF54919">
    <property type="entry name" value="Nucleoside diphosphate kinase, NDK"/>
    <property type="match status" value="1"/>
</dbReference>
<evidence type="ECO:0000256" key="4">
    <source>
        <dbReference type="ARBA" id="ARBA00017632"/>
    </source>
</evidence>
<evidence type="ECO:0000256" key="10">
    <source>
        <dbReference type="RuleBase" id="RU004011"/>
    </source>
</evidence>
<sequence>MADSTHPADPTIFEKLNPKTQGLLRESAREKKEAEEIIHKNPMASEQTFIAIKPDGVQRGLIGPIISRFEGRGYKLVAIKLITASREHLEKHYEDLSSKPFFPGLIQYMSSGPICAMVWEGRDAVKTGRALLGATNPLASLPGTIRGDYAIDVGRNVCHGSDSVENAKKEISLWFKEDEVQSWKSAQQDWIYEKP</sequence>
<dbReference type="EC" id="2.7.4.6" evidence="3 11"/>
<keyword evidence="8 11" id="KW-0067">ATP-binding</keyword>
<comment type="cofactor">
    <cofactor evidence="1">
        <name>Mg(2+)</name>
        <dbReference type="ChEBI" id="CHEBI:18420"/>
    </cofactor>
</comment>
<keyword evidence="7 11" id="KW-0418">Kinase</keyword>
<evidence type="ECO:0000256" key="11">
    <source>
        <dbReference type="RuleBase" id="RU004013"/>
    </source>
</evidence>
<name>A0A420IB77_9PEZI</name>
<feature type="binding site" evidence="9">
    <location>
        <position position="53"/>
    </location>
    <ligand>
        <name>ATP</name>
        <dbReference type="ChEBI" id="CHEBI:30616"/>
    </ligand>
</feature>
<dbReference type="InterPro" id="IPR023005">
    <property type="entry name" value="Nucleoside_diP_kinase_AS"/>
</dbReference>
<reference evidence="13 14" key="1">
    <citation type="journal article" date="2018" name="BMC Genomics">
        <title>Comparative genome analyses reveal sequence features reflecting distinct modes of host-adaptation between dicot and monocot powdery mildew.</title>
        <authorList>
            <person name="Wu Y."/>
            <person name="Ma X."/>
            <person name="Pan Z."/>
            <person name="Kale S.D."/>
            <person name="Song Y."/>
            <person name="King H."/>
            <person name="Zhang Q."/>
            <person name="Presley C."/>
            <person name="Deng X."/>
            <person name="Wei C.I."/>
            <person name="Xiao S."/>
        </authorList>
    </citation>
    <scope>NUCLEOTIDE SEQUENCE [LARGE SCALE GENOMIC DNA]</scope>
    <source>
        <strain evidence="13">UMSG1</strain>
    </source>
</reference>
<dbReference type="InterPro" id="IPR036850">
    <property type="entry name" value="NDK-like_dom_sf"/>
</dbReference>
<dbReference type="InterPro" id="IPR034907">
    <property type="entry name" value="NDK-like_dom"/>
</dbReference>
<comment type="caution">
    <text evidence="13">The sequence shown here is derived from an EMBL/GenBank/DDBJ whole genome shotgun (WGS) entry which is preliminary data.</text>
</comment>
<dbReference type="EMBL" id="MCBS01025025">
    <property type="protein sequence ID" value="RKF71774.1"/>
    <property type="molecule type" value="Genomic_DNA"/>
</dbReference>
<gene>
    <name evidence="13" type="ORF">GcM1_250193</name>
</gene>
<dbReference type="AlphaFoldDB" id="A0A420IB77"/>
<dbReference type="HAMAP" id="MF_00451">
    <property type="entry name" value="NDP_kinase"/>
    <property type="match status" value="1"/>
</dbReference>
<feature type="binding site" evidence="9">
    <location>
        <position position="156"/>
    </location>
    <ligand>
        <name>ATP</name>
        <dbReference type="ChEBI" id="CHEBI:30616"/>
    </ligand>
</feature>
<evidence type="ECO:0000256" key="6">
    <source>
        <dbReference type="ARBA" id="ARBA00022741"/>
    </source>
</evidence>
<dbReference type="PROSITE" id="PS00469">
    <property type="entry name" value="NDPK"/>
    <property type="match status" value="1"/>
</dbReference>
<dbReference type="PANTHER" id="PTHR11349">
    <property type="entry name" value="NUCLEOSIDE DIPHOSPHATE KINASE"/>
    <property type="match status" value="1"/>
</dbReference>
<accession>A0A420IB77</accession>
<evidence type="ECO:0000256" key="9">
    <source>
        <dbReference type="PROSITE-ProRule" id="PRU00706"/>
    </source>
</evidence>
<dbReference type="GO" id="GO:0005524">
    <property type="term" value="F:ATP binding"/>
    <property type="evidence" value="ECO:0007669"/>
    <property type="project" value="UniProtKB-KW"/>
</dbReference>
<dbReference type="FunFam" id="3.30.70.141:FF:000002">
    <property type="entry name" value="Nucleoside diphosphate kinase"/>
    <property type="match status" value="1"/>
</dbReference>
<dbReference type="SMART" id="SM00562">
    <property type="entry name" value="NDK"/>
    <property type="match status" value="1"/>
</dbReference>
<dbReference type="GO" id="GO:0004550">
    <property type="term" value="F:nucleoside diphosphate kinase activity"/>
    <property type="evidence" value="ECO:0007669"/>
    <property type="project" value="UniProtKB-EC"/>
</dbReference>
<dbReference type="Gene3D" id="3.30.70.141">
    <property type="entry name" value="Nucleoside diphosphate kinase-like domain"/>
    <property type="match status" value="1"/>
</dbReference>
<dbReference type="GO" id="GO:0006183">
    <property type="term" value="P:GTP biosynthetic process"/>
    <property type="evidence" value="ECO:0007669"/>
    <property type="project" value="InterPro"/>
</dbReference>
<evidence type="ECO:0000256" key="2">
    <source>
        <dbReference type="ARBA" id="ARBA00008142"/>
    </source>
</evidence>
<feature type="binding site" evidence="9">
    <location>
        <position position="101"/>
    </location>
    <ligand>
        <name>ATP</name>
        <dbReference type="ChEBI" id="CHEBI:30616"/>
    </ligand>
</feature>
<keyword evidence="5 11" id="KW-0808">Transferase</keyword>